<sequence>KEADQKILTLERDAPDLLVQMILAMVLQSNNE</sequence>
<reference evidence="1 2" key="1">
    <citation type="submission" date="2019-03" db="EMBL/GenBank/DDBJ databases">
        <title>Single cell metagenomics reveals metabolic interactions within the superorganism composed of flagellate Streblomastix strix and complex community of Bacteroidetes bacteria on its surface.</title>
        <authorList>
            <person name="Treitli S.C."/>
            <person name="Kolisko M."/>
            <person name="Husnik F."/>
            <person name="Keeling P."/>
            <person name="Hampl V."/>
        </authorList>
    </citation>
    <scope>NUCLEOTIDE SEQUENCE [LARGE SCALE GENOMIC DNA]</scope>
    <source>
        <strain evidence="1">ST1C</strain>
    </source>
</reference>
<evidence type="ECO:0000313" key="1">
    <source>
        <dbReference type="EMBL" id="KAA6366867.1"/>
    </source>
</evidence>
<organism evidence="1 2">
    <name type="scientific">Streblomastix strix</name>
    <dbReference type="NCBI Taxonomy" id="222440"/>
    <lineage>
        <taxon>Eukaryota</taxon>
        <taxon>Metamonada</taxon>
        <taxon>Preaxostyla</taxon>
        <taxon>Oxymonadida</taxon>
        <taxon>Streblomastigidae</taxon>
        <taxon>Streblomastix</taxon>
    </lineage>
</organism>
<evidence type="ECO:0000313" key="2">
    <source>
        <dbReference type="Proteomes" id="UP000324800"/>
    </source>
</evidence>
<protein>
    <submittedName>
        <fullName evidence="1">Uncharacterized protein</fullName>
    </submittedName>
</protein>
<dbReference type="Proteomes" id="UP000324800">
    <property type="component" value="Unassembled WGS sequence"/>
</dbReference>
<accession>A0A5J4U8J2</accession>
<dbReference type="AlphaFoldDB" id="A0A5J4U8J2"/>
<feature type="non-terminal residue" evidence="1">
    <location>
        <position position="1"/>
    </location>
</feature>
<gene>
    <name evidence="1" type="ORF">EZS28_037605</name>
</gene>
<dbReference type="EMBL" id="SNRW01018928">
    <property type="protein sequence ID" value="KAA6366867.1"/>
    <property type="molecule type" value="Genomic_DNA"/>
</dbReference>
<name>A0A5J4U8J2_9EUKA</name>
<proteinExistence type="predicted"/>
<comment type="caution">
    <text evidence="1">The sequence shown here is derived from an EMBL/GenBank/DDBJ whole genome shotgun (WGS) entry which is preliminary data.</text>
</comment>